<evidence type="ECO:0000259" key="8">
    <source>
        <dbReference type="PROSITE" id="PS50995"/>
    </source>
</evidence>
<dbReference type="Gene3D" id="1.10.10.10">
    <property type="entry name" value="Winged helix-like DNA-binding domain superfamily/Winged helix DNA-binding domain"/>
    <property type="match status" value="1"/>
</dbReference>
<dbReference type="InterPro" id="IPR055166">
    <property type="entry name" value="Transc_reg_Sar_Rot_HTH"/>
</dbReference>
<comment type="caution">
    <text evidence="9">The sequence shown here is derived from an EMBL/GenBank/DDBJ whole genome shotgun (WGS) entry which is preliminary data.</text>
</comment>
<dbReference type="SMART" id="SM00347">
    <property type="entry name" value="HTH_MARR"/>
    <property type="match status" value="1"/>
</dbReference>
<dbReference type="Proteomes" id="UP001079657">
    <property type="component" value="Unassembled WGS sequence"/>
</dbReference>
<proteinExistence type="inferred from homology"/>
<feature type="domain" description="HTH marR-type" evidence="8">
    <location>
        <begin position="9"/>
        <end position="141"/>
    </location>
</feature>
<keyword evidence="3" id="KW-0238">DNA-binding</keyword>
<gene>
    <name evidence="9" type="ORF">OXH55_09815</name>
</gene>
<dbReference type="RefSeq" id="WP_268049768.1">
    <property type="nucleotide sequence ID" value="NZ_JAPQES010000003.1"/>
</dbReference>
<dbReference type="PANTHER" id="PTHR42756">
    <property type="entry name" value="TRANSCRIPTIONAL REGULATOR, MARR"/>
    <property type="match status" value="1"/>
</dbReference>
<evidence type="ECO:0000256" key="5">
    <source>
        <dbReference type="ARBA" id="ARBA00046337"/>
    </source>
</evidence>
<evidence type="ECO:0000256" key="2">
    <source>
        <dbReference type="ARBA" id="ARBA00023015"/>
    </source>
</evidence>
<evidence type="ECO:0000256" key="1">
    <source>
        <dbReference type="ARBA" id="ARBA00004496"/>
    </source>
</evidence>
<protein>
    <recommendedName>
        <fullName evidence="6">HTH-type transcriptional regulator SarZ</fullName>
    </recommendedName>
    <alternativeName>
        <fullName evidence="7">Staphylococcal accessory regulator Z</fullName>
    </alternativeName>
</protein>
<dbReference type="SUPFAM" id="SSF46785">
    <property type="entry name" value="Winged helix' DNA-binding domain"/>
    <property type="match status" value="1"/>
</dbReference>
<evidence type="ECO:0000256" key="3">
    <source>
        <dbReference type="ARBA" id="ARBA00023125"/>
    </source>
</evidence>
<dbReference type="InterPro" id="IPR036388">
    <property type="entry name" value="WH-like_DNA-bd_sf"/>
</dbReference>
<dbReference type="InterPro" id="IPR000835">
    <property type="entry name" value="HTH_MarR-typ"/>
</dbReference>
<evidence type="ECO:0000256" key="7">
    <source>
        <dbReference type="ARBA" id="ARBA00047207"/>
    </source>
</evidence>
<keyword evidence="2" id="KW-0805">Transcription regulation</keyword>
<evidence type="ECO:0000313" key="10">
    <source>
        <dbReference type="Proteomes" id="UP001079657"/>
    </source>
</evidence>
<dbReference type="PROSITE" id="PS50995">
    <property type="entry name" value="HTH_MARR_2"/>
    <property type="match status" value="1"/>
</dbReference>
<dbReference type="PANTHER" id="PTHR42756:SF2">
    <property type="entry name" value="MARR FAMILY REGULATORY PROTEIN"/>
    <property type="match status" value="1"/>
</dbReference>
<keyword evidence="10" id="KW-1185">Reference proteome</keyword>
<reference evidence="9" key="1">
    <citation type="submission" date="2022-12" db="EMBL/GenBank/DDBJ databases">
        <authorList>
            <person name="Wang J."/>
        </authorList>
    </citation>
    <scope>NUCLEOTIDE SEQUENCE</scope>
    <source>
        <strain evidence="9">HY-42-06</strain>
    </source>
</reference>
<organism evidence="9 10">
    <name type="scientific">Clostridium ganghwense</name>
    <dbReference type="NCBI Taxonomy" id="312089"/>
    <lineage>
        <taxon>Bacteria</taxon>
        <taxon>Bacillati</taxon>
        <taxon>Bacillota</taxon>
        <taxon>Clostridia</taxon>
        <taxon>Eubacteriales</taxon>
        <taxon>Clostridiaceae</taxon>
        <taxon>Clostridium</taxon>
    </lineage>
</organism>
<keyword evidence="4" id="KW-0804">Transcription</keyword>
<evidence type="ECO:0000313" key="9">
    <source>
        <dbReference type="EMBL" id="MCY6370926.1"/>
    </source>
</evidence>
<evidence type="ECO:0000256" key="4">
    <source>
        <dbReference type="ARBA" id="ARBA00023163"/>
    </source>
</evidence>
<dbReference type="Pfam" id="PF22381">
    <property type="entry name" value="Staph_reg_Sar_Rot"/>
    <property type="match status" value="1"/>
</dbReference>
<dbReference type="PRINTS" id="PR00598">
    <property type="entry name" value="HTHMARR"/>
</dbReference>
<dbReference type="EMBL" id="JAPQES010000003">
    <property type="protein sequence ID" value="MCY6370926.1"/>
    <property type="molecule type" value="Genomic_DNA"/>
</dbReference>
<sequence>MDIKYITREDSVGKYIDIISRYLFYYIYKEVEPYDLQKHQYKVLVELYHCEGICQEDLVDSLKLRKADVAKAIRKLIDLGYVYKKRDSIDKRIHRLYITEKGNEIKDKIISILEKSSKVLTQNISKEELEIVKKSMKQMAENIHTAANNLKEN</sequence>
<comment type="similarity">
    <text evidence="5">Belongs to the SarZ family.</text>
</comment>
<accession>A0ABT4CPE8</accession>
<evidence type="ECO:0000256" key="6">
    <source>
        <dbReference type="ARBA" id="ARBA00047188"/>
    </source>
</evidence>
<comment type="subcellular location">
    <subcellularLocation>
        <location evidence="1">Cytoplasm</location>
    </subcellularLocation>
</comment>
<name>A0ABT4CPE8_9CLOT</name>
<dbReference type="InterPro" id="IPR036390">
    <property type="entry name" value="WH_DNA-bd_sf"/>
</dbReference>